<protein>
    <submittedName>
        <fullName evidence="2">Helix-turn-helix protein</fullName>
    </submittedName>
</protein>
<accession>A0A4R6DIR2</accession>
<comment type="caution">
    <text evidence="2">The sequence shown here is derived from an EMBL/GenBank/DDBJ whole genome shotgun (WGS) entry which is preliminary data.</text>
</comment>
<dbReference type="RefSeq" id="WP_166645640.1">
    <property type="nucleotide sequence ID" value="NZ_SNVW01000004.1"/>
</dbReference>
<dbReference type="Proteomes" id="UP000295764">
    <property type="component" value="Unassembled WGS sequence"/>
</dbReference>
<dbReference type="SUPFAM" id="SSF47413">
    <property type="entry name" value="lambda repressor-like DNA-binding domains"/>
    <property type="match status" value="1"/>
</dbReference>
<evidence type="ECO:0000313" key="2">
    <source>
        <dbReference type="EMBL" id="TDN44656.1"/>
    </source>
</evidence>
<evidence type="ECO:0000259" key="1">
    <source>
        <dbReference type="PROSITE" id="PS50943"/>
    </source>
</evidence>
<evidence type="ECO:0000313" key="3">
    <source>
        <dbReference type="Proteomes" id="UP000295764"/>
    </source>
</evidence>
<dbReference type="PANTHER" id="PTHR35010:SF2">
    <property type="entry name" value="BLL4672 PROTEIN"/>
    <property type="match status" value="1"/>
</dbReference>
<name>A0A4R6DIR2_9MICO</name>
<feature type="domain" description="HTH cro/C1-type" evidence="1">
    <location>
        <begin position="32"/>
        <end position="83"/>
    </location>
</feature>
<organism evidence="2 3">
    <name type="scientific">Curtobacterium flaccumfaciens</name>
    <dbReference type="NCBI Taxonomy" id="2035"/>
    <lineage>
        <taxon>Bacteria</taxon>
        <taxon>Bacillati</taxon>
        <taxon>Actinomycetota</taxon>
        <taxon>Actinomycetes</taxon>
        <taxon>Micrococcales</taxon>
        <taxon>Microbacteriaceae</taxon>
        <taxon>Curtobacterium</taxon>
    </lineage>
</organism>
<dbReference type="Gene3D" id="3.30.450.180">
    <property type="match status" value="1"/>
</dbReference>
<dbReference type="InterPro" id="IPR041413">
    <property type="entry name" value="MLTR_LBD"/>
</dbReference>
<dbReference type="InterPro" id="IPR001387">
    <property type="entry name" value="Cro/C1-type_HTH"/>
</dbReference>
<dbReference type="Pfam" id="PF17765">
    <property type="entry name" value="MLTR_LBD"/>
    <property type="match status" value="1"/>
</dbReference>
<proteinExistence type="predicted"/>
<sequence>MTADSSLLGSYLRARRAAVSPSDAGLPADDRRRVQGLRRAEVAQLAGISTEYYVRLEQGREHVPSAQVLAALARALRLDADGAAYLRSIADPAPMPDAPGRGRRPSDDELRRLVRRWDGTPVFVADRNLDIVASNALCEAIGGGALSRGQNRIEYVFSDACRAKYSPEEWQARAAQIVAVFRLSADPGDERMHEVLGGLVTHSPEFAELWGRYDVAILTNGAFVQDVPPFGRLDFEWSLLVVPGTDGLTITPLFPSSPESAAAVAFLDARRGTVPSPSSPWSP</sequence>
<gene>
    <name evidence="2" type="ORF">EDF64_10458</name>
</gene>
<dbReference type="SMART" id="SM00530">
    <property type="entry name" value="HTH_XRE"/>
    <property type="match status" value="1"/>
</dbReference>
<dbReference type="PANTHER" id="PTHR35010">
    <property type="entry name" value="BLL4672 PROTEIN-RELATED"/>
    <property type="match status" value="1"/>
</dbReference>
<dbReference type="Pfam" id="PF13560">
    <property type="entry name" value="HTH_31"/>
    <property type="match status" value="1"/>
</dbReference>
<dbReference type="AlphaFoldDB" id="A0A4R6DIR2"/>
<dbReference type="EMBL" id="SNVW01000004">
    <property type="protein sequence ID" value="TDN44656.1"/>
    <property type="molecule type" value="Genomic_DNA"/>
</dbReference>
<dbReference type="PROSITE" id="PS50943">
    <property type="entry name" value="HTH_CROC1"/>
    <property type="match status" value="1"/>
</dbReference>
<dbReference type="Gene3D" id="1.10.260.40">
    <property type="entry name" value="lambda repressor-like DNA-binding domains"/>
    <property type="match status" value="1"/>
</dbReference>
<dbReference type="CDD" id="cd00093">
    <property type="entry name" value="HTH_XRE"/>
    <property type="match status" value="1"/>
</dbReference>
<dbReference type="InterPro" id="IPR010982">
    <property type="entry name" value="Lambda_DNA-bd_dom_sf"/>
</dbReference>
<dbReference type="GO" id="GO:0003677">
    <property type="term" value="F:DNA binding"/>
    <property type="evidence" value="ECO:0007669"/>
    <property type="project" value="InterPro"/>
</dbReference>
<reference evidence="2 3" key="1">
    <citation type="submission" date="2019-03" db="EMBL/GenBank/DDBJ databases">
        <title>Genomic analyses of the natural microbiome of Caenorhabditis elegans.</title>
        <authorList>
            <person name="Samuel B."/>
        </authorList>
    </citation>
    <scope>NUCLEOTIDE SEQUENCE [LARGE SCALE GENOMIC DNA]</scope>
    <source>
        <strain evidence="2 3">JUb65</strain>
    </source>
</reference>